<accession>A0A926DH99</accession>
<dbReference type="InterPro" id="IPR000835">
    <property type="entry name" value="HTH_MarR-typ"/>
</dbReference>
<dbReference type="PRINTS" id="PR00598">
    <property type="entry name" value="HTHMARR"/>
</dbReference>
<evidence type="ECO:0000256" key="1">
    <source>
        <dbReference type="ARBA" id="ARBA00023015"/>
    </source>
</evidence>
<keyword evidence="6" id="KW-1185">Reference proteome</keyword>
<comment type="caution">
    <text evidence="5">The sequence shown here is derived from an EMBL/GenBank/DDBJ whole genome shotgun (WGS) entry which is preliminary data.</text>
</comment>
<dbReference type="PANTHER" id="PTHR42756:SF1">
    <property type="entry name" value="TRANSCRIPTIONAL REPRESSOR OF EMRAB OPERON"/>
    <property type="match status" value="1"/>
</dbReference>
<keyword evidence="3" id="KW-0804">Transcription</keyword>
<dbReference type="AlphaFoldDB" id="A0A926DH99"/>
<dbReference type="GO" id="GO:0003677">
    <property type="term" value="F:DNA binding"/>
    <property type="evidence" value="ECO:0007669"/>
    <property type="project" value="UniProtKB-KW"/>
</dbReference>
<reference evidence="5" key="1">
    <citation type="submission" date="2020-08" db="EMBL/GenBank/DDBJ databases">
        <title>Genome public.</title>
        <authorList>
            <person name="Liu C."/>
            <person name="Sun Q."/>
        </authorList>
    </citation>
    <scope>NUCLEOTIDE SEQUENCE</scope>
    <source>
        <strain evidence="5">NSJ-63</strain>
    </source>
</reference>
<dbReference type="PANTHER" id="PTHR42756">
    <property type="entry name" value="TRANSCRIPTIONAL REGULATOR, MARR"/>
    <property type="match status" value="1"/>
</dbReference>
<sequence length="162" mass="19031">MDTHDENSSVRLFFQIIRLCFTRNFALCRSINLHPGQIHLLTLLDEREGVTQKELSDHLYVSAPTVAVTLRRLESAGLVDRRKDPEDHRKFRIYLTESGRRTARQLSQITDQMRGVFTKNFSPEEQILFKRFLLQVRENLLESDDKNRSLSQEKAPDEKILF</sequence>
<dbReference type="RefSeq" id="WP_249279932.1">
    <property type="nucleotide sequence ID" value="NZ_JACRSS010000001.1"/>
</dbReference>
<protein>
    <submittedName>
        <fullName evidence="5">MarR family transcriptional regulator</fullName>
    </submittedName>
</protein>
<gene>
    <name evidence="5" type="ORF">H8693_04330</name>
</gene>
<feature type="domain" description="HTH marR-type" evidence="4">
    <location>
        <begin position="1"/>
        <end position="138"/>
    </location>
</feature>
<dbReference type="InterPro" id="IPR011991">
    <property type="entry name" value="ArsR-like_HTH"/>
</dbReference>
<dbReference type="CDD" id="cd00090">
    <property type="entry name" value="HTH_ARSR"/>
    <property type="match status" value="1"/>
</dbReference>
<dbReference type="EMBL" id="JACRSS010000001">
    <property type="protein sequence ID" value="MBC8538156.1"/>
    <property type="molecule type" value="Genomic_DNA"/>
</dbReference>
<evidence type="ECO:0000313" key="5">
    <source>
        <dbReference type="EMBL" id="MBC8538156.1"/>
    </source>
</evidence>
<evidence type="ECO:0000313" key="6">
    <source>
        <dbReference type="Proteomes" id="UP000617951"/>
    </source>
</evidence>
<dbReference type="SMART" id="SM00347">
    <property type="entry name" value="HTH_MARR"/>
    <property type="match status" value="1"/>
</dbReference>
<dbReference type="PROSITE" id="PS50995">
    <property type="entry name" value="HTH_MARR_2"/>
    <property type="match status" value="1"/>
</dbReference>
<keyword evidence="2" id="KW-0238">DNA-binding</keyword>
<dbReference type="SUPFAM" id="SSF46785">
    <property type="entry name" value="Winged helix' DNA-binding domain"/>
    <property type="match status" value="1"/>
</dbReference>
<proteinExistence type="predicted"/>
<dbReference type="InterPro" id="IPR036390">
    <property type="entry name" value="WH_DNA-bd_sf"/>
</dbReference>
<dbReference type="GO" id="GO:0003700">
    <property type="term" value="F:DNA-binding transcription factor activity"/>
    <property type="evidence" value="ECO:0007669"/>
    <property type="project" value="InterPro"/>
</dbReference>
<dbReference type="Proteomes" id="UP000617951">
    <property type="component" value="Unassembled WGS sequence"/>
</dbReference>
<evidence type="ECO:0000259" key="4">
    <source>
        <dbReference type="PROSITE" id="PS50995"/>
    </source>
</evidence>
<name>A0A926DH99_9FIRM</name>
<organism evidence="5 6">
    <name type="scientific">Guopingia tenuis</name>
    <dbReference type="NCBI Taxonomy" id="2763656"/>
    <lineage>
        <taxon>Bacteria</taxon>
        <taxon>Bacillati</taxon>
        <taxon>Bacillota</taxon>
        <taxon>Clostridia</taxon>
        <taxon>Christensenellales</taxon>
        <taxon>Christensenellaceae</taxon>
        <taxon>Guopingia</taxon>
    </lineage>
</organism>
<dbReference type="Gene3D" id="1.10.10.10">
    <property type="entry name" value="Winged helix-like DNA-binding domain superfamily/Winged helix DNA-binding domain"/>
    <property type="match status" value="1"/>
</dbReference>
<keyword evidence="1" id="KW-0805">Transcription regulation</keyword>
<evidence type="ECO:0000256" key="2">
    <source>
        <dbReference type="ARBA" id="ARBA00023125"/>
    </source>
</evidence>
<dbReference type="Pfam" id="PF01047">
    <property type="entry name" value="MarR"/>
    <property type="match status" value="1"/>
</dbReference>
<dbReference type="InterPro" id="IPR036388">
    <property type="entry name" value="WH-like_DNA-bd_sf"/>
</dbReference>
<evidence type="ECO:0000256" key="3">
    <source>
        <dbReference type="ARBA" id="ARBA00023163"/>
    </source>
</evidence>